<evidence type="ECO:0000313" key="3">
    <source>
        <dbReference type="Proteomes" id="UP000327000"/>
    </source>
</evidence>
<proteinExistence type="predicted"/>
<organism evidence="2 3">
    <name type="scientific">Streptomyces mobaraensis</name>
    <name type="common">Streptoverticillium mobaraense</name>
    <dbReference type="NCBI Taxonomy" id="35621"/>
    <lineage>
        <taxon>Bacteria</taxon>
        <taxon>Bacillati</taxon>
        <taxon>Actinomycetota</taxon>
        <taxon>Actinomycetes</taxon>
        <taxon>Kitasatosporales</taxon>
        <taxon>Streptomycetaceae</taxon>
        <taxon>Streptomyces</taxon>
    </lineage>
</organism>
<dbReference type="RefSeq" id="WP_152262690.1">
    <property type="nucleotide sequence ID" value="NZ_VOKX01000009.1"/>
</dbReference>
<feature type="region of interest" description="Disordered" evidence="1">
    <location>
        <begin position="1"/>
        <end position="31"/>
    </location>
</feature>
<evidence type="ECO:0000256" key="1">
    <source>
        <dbReference type="SAM" id="MobiDB-lite"/>
    </source>
</evidence>
<comment type="caution">
    <text evidence="2">The sequence shown here is derived from an EMBL/GenBank/DDBJ whole genome shotgun (WGS) entry which is preliminary data.</text>
</comment>
<evidence type="ECO:0000313" key="2">
    <source>
        <dbReference type="EMBL" id="KAB7850151.1"/>
    </source>
</evidence>
<protein>
    <submittedName>
        <fullName evidence="2">Uncharacterized protein</fullName>
    </submittedName>
</protein>
<name>A0A5N5WCU4_STRMB</name>
<gene>
    <name evidence="2" type="ORF">FRZ00_06010</name>
</gene>
<sequence>MERTHPQPAEPPDPADHPRRAASETATTDRCAQDYANGEAYRAAVEQANAKRRQLARSKNRGNR</sequence>
<feature type="region of interest" description="Disordered" evidence="1">
    <location>
        <begin position="45"/>
        <end position="64"/>
    </location>
</feature>
<feature type="compositionally biased region" description="Basic residues" evidence="1">
    <location>
        <begin position="50"/>
        <end position="64"/>
    </location>
</feature>
<dbReference type="EMBL" id="VOKX01000009">
    <property type="protein sequence ID" value="KAB7850151.1"/>
    <property type="molecule type" value="Genomic_DNA"/>
</dbReference>
<accession>A0A5N5WCU4</accession>
<keyword evidence="3" id="KW-1185">Reference proteome</keyword>
<dbReference type="AlphaFoldDB" id="A0A5N5WCU4"/>
<reference evidence="2 3" key="1">
    <citation type="journal article" date="2019" name="Microb. Cell Fact.">
        <title>Exploring novel herbicidin analogues by transcriptional regulator overexpression and MS/MS molecular networking.</title>
        <authorList>
            <person name="Shi Y."/>
            <person name="Gu R."/>
            <person name="Li Y."/>
            <person name="Wang X."/>
            <person name="Ren W."/>
            <person name="Li X."/>
            <person name="Wang L."/>
            <person name="Xie Y."/>
            <person name="Hong B."/>
        </authorList>
    </citation>
    <scope>NUCLEOTIDE SEQUENCE [LARGE SCALE GENOMIC DNA]</scope>
    <source>
        <strain evidence="2 3">US-43</strain>
    </source>
</reference>
<dbReference type="Proteomes" id="UP000327000">
    <property type="component" value="Unassembled WGS sequence"/>
</dbReference>